<comment type="caution">
    <text evidence="3">The sequence shown here is derived from an EMBL/GenBank/DDBJ whole genome shotgun (WGS) entry which is preliminary data.</text>
</comment>
<dbReference type="GO" id="GO:0005524">
    <property type="term" value="F:ATP binding"/>
    <property type="evidence" value="ECO:0007669"/>
    <property type="project" value="TreeGrafter"/>
</dbReference>
<feature type="compositionally biased region" description="Low complexity" evidence="1">
    <location>
        <begin position="309"/>
        <end position="319"/>
    </location>
</feature>
<keyword evidence="2" id="KW-0472">Membrane</keyword>
<feature type="compositionally biased region" description="Low complexity" evidence="1">
    <location>
        <begin position="165"/>
        <end position="214"/>
    </location>
</feature>
<feature type="compositionally biased region" description="Gly residues" evidence="1">
    <location>
        <begin position="816"/>
        <end position="825"/>
    </location>
</feature>
<gene>
    <name evidence="3" type="ORF">ETD86_06265</name>
</gene>
<feature type="region of interest" description="Disordered" evidence="1">
    <location>
        <begin position="140"/>
        <end position="833"/>
    </location>
</feature>
<keyword evidence="4" id="KW-1185">Reference proteome</keyword>
<dbReference type="GO" id="GO:0009898">
    <property type="term" value="C:cytoplasmic side of plasma membrane"/>
    <property type="evidence" value="ECO:0007669"/>
    <property type="project" value="TreeGrafter"/>
</dbReference>
<dbReference type="GO" id="GO:0005829">
    <property type="term" value="C:cytosol"/>
    <property type="evidence" value="ECO:0007669"/>
    <property type="project" value="TreeGrafter"/>
</dbReference>
<dbReference type="GO" id="GO:0016887">
    <property type="term" value="F:ATP hydrolysis activity"/>
    <property type="evidence" value="ECO:0007669"/>
    <property type="project" value="TreeGrafter"/>
</dbReference>
<evidence type="ECO:0000313" key="4">
    <source>
        <dbReference type="Proteomes" id="UP000309128"/>
    </source>
</evidence>
<reference evidence="3 4" key="1">
    <citation type="submission" date="2019-05" db="EMBL/GenBank/DDBJ databases">
        <title>Draft genome sequence of Nonomuraea turkmeniaca DSM 43926.</title>
        <authorList>
            <person name="Saricaoglu S."/>
            <person name="Isik K."/>
        </authorList>
    </citation>
    <scope>NUCLEOTIDE SEQUENCE [LARGE SCALE GENOMIC DNA]</scope>
    <source>
        <strain evidence="3 4">DSM 43926</strain>
    </source>
</reference>
<dbReference type="InterPro" id="IPR050625">
    <property type="entry name" value="ParA/MinD_ATPase"/>
</dbReference>
<feature type="compositionally biased region" description="Basic and acidic residues" evidence="1">
    <location>
        <begin position="446"/>
        <end position="456"/>
    </location>
</feature>
<dbReference type="EMBL" id="VCKY01000014">
    <property type="protein sequence ID" value="TMR23929.1"/>
    <property type="molecule type" value="Genomic_DNA"/>
</dbReference>
<dbReference type="Gene3D" id="3.40.50.300">
    <property type="entry name" value="P-loop containing nucleotide triphosphate hydrolases"/>
    <property type="match status" value="1"/>
</dbReference>
<dbReference type="Pfam" id="PF12648">
    <property type="entry name" value="TcpE"/>
    <property type="match status" value="1"/>
</dbReference>
<feature type="transmembrane region" description="Helical" evidence="2">
    <location>
        <begin position="74"/>
        <end position="92"/>
    </location>
</feature>
<dbReference type="AlphaFoldDB" id="A0A5S4FTC8"/>
<feature type="compositionally biased region" description="Basic and acidic residues" evidence="1">
    <location>
        <begin position="215"/>
        <end position="231"/>
    </location>
</feature>
<organism evidence="3 4">
    <name type="scientific">Nonomuraea turkmeniaca</name>
    <dbReference type="NCBI Taxonomy" id="103838"/>
    <lineage>
        <taxon>Bacteria</taxon>
        <taxon>Bacillati</taxon>
        <taxon>Actinomycetota</taxon>
        <taxon>Actinomycetes</taxon>
        <taxon>Streptosporangiales</taxon>
        <taxon>Streptosporangiaceae</taxon>
        <taxon>Nonomuraea</taxon>
    </lineage>
</organism>
<dbReference type="InterPro" id="IPR025608">
    <property type="entry name" value="TcpE"/>
</dbReference>
<protein>
    <recommendedName>
        <fullName evidence="5">AAA domain-containing protein</fullName>
    </recommendedName>
</protein>
<feature type="compositionally biased region" description="Basic and acidic residues" evidence="1">
    <location>
        <begin position="756"/>
        <end position="809"/>
    </location>
</feature>
<evidence type="ECO:0000256" key="1">
    <source>
        <dbReference type="SAM" id="MobiDB-lite"/>
    </source>
</evidence>
<keyword evidence="2" id="KW-0812">Transmembrane</keyword>
<feature type="transmembrane region" description="Helical" evidence="2">
    <location>
        <begin position="46"/>
        <end position="68"/>
    </location>
</feature>
<feature type="compositionally biased region" description="Basic and acidic residues" evidence="1">
    <location>
        <begin position="249"/>
        <end position="275"/>
    </location>
</feature>
<feature type="compositionally biased region" description="Basic and acidic residues" evidence="1">
    <location>
        <begin position="506"/>
        <end position="527"/>
    </location>
</feature>
<dbReference type="Proteomes" id="UP000309128">
    <property type="component" value="Unassembled WGS sequence"/>
</dbReference>
<feature type="compositionally biased region" description="Low complexity" evidence="1">
    <location>
        <begin position="605"/>
        <end position="619"/>
    </location>
</feature>
<evidence type="ECO:0000256" key="2">
    <source>
        <dbReference type="SAM" id="Phobius"/>
    </source>
</evidence>
<name>A0A5S4FTC8_9ACTN</name>
<sequence length="1154" mass="120380">MGSSSGGHTRAGGEEEDRVDLPTYTNIWRIEKRLYKLYDLRLPMPLPIVWIGVFVGVFIPWSLLLILVGVPVAMPWHVLFLVPPGIVTWLSTRPVIEGKRLTELLESHLRYLGEPKAWYRLTPMAESETITFSARVWRTAPARAKSKRPSKSRHPQRRRQDQRIAGPRQVRPAVAAAAAAAGHAPVAEPAATRTGWGARRGAAAPALKAQAPAPARHDEGLSGGRGHHEDLPLVVVPGEEAPGMTSPPVEREPADRRESSRTADRREISRTDDARTGGASTRGGTDGASTDGGRRAGGKRAGGRRLSAREAASQQAALREAARREAATREAALHGASGQEAPGRENAGRATGAPETGGHVGTGPEAAGRPGMGPQSVAHAGTAHADADPETAGRAATGQESAARAATGQESAARAAAGQESAAPAATGQEPAARETGGRESGAPEGGERTGDHAAPGEEEAAPGAVVPIKAAQSRKSAAGKPIDTEALRRLRKLAASADAPGDTATGRRETAGRVEGERREDEVARDQHRKGQPPRLGPALVLSGTQRVWPPLDPDAKPLPRPGVSRPDHQDSDHVAGEEVRAADAPSGSAAVVDTPSEGAGTHGPDAIADAPDGATTAEDVTAQESHDISAVGERPTATQGPGTGGRGSSETTRSPGTGGQGSSDTTQSPDAGGRGSSDVEQSRGAAGRRRTAPAEAGDRPRLTPVPPDRIMTGEDTTSDRVASARGAAGGRESVEAGERPRPEPDSTGRPAPPTHDRPAAVRHDRPAAPTHDRPAAVRHDRPAAPTHDRPAAPTHDRPAAPTHDRPPAADPVGDRGGTVGGLVGPVPVPRPGEARVRRVESVIGRDSGGWRRIAQVVVGGTNVRSDGSEIDEARARAVFSGSRRIVVLGCTGGAGQSTTALMLGHTFATYRDDRVVAVDANTGGTTLTSKIQPETPETLTSLLSGLDRVSGYLTMRGYTTRTASGLEVISADTDAGAEQRLADRSFFSDHRLGESMRLLDRHYKLAVIDPAAALAARLLPYADQLVLVVPASEEASEAVAMTYEWLDGHGCAELRRRAVMVVNGVSRRSMTDVEQAESVARGRCRAIVRVPWEDDLAPGGAEIVDPGQLRAAGRRAYLALAGVVVAGFAAQTVRPSEEELASDPPGTRIGER</sequence>
<feature type="compositionally biased region" description="Basic and acidic residues" evidence="1">
    <location>
        <begin position="320"/>
        <end position="332"/>
    </location>
</feature>
<dbReference type="InterPro" id="IPR027417">
    <property type="entry name" value="P-loop_NTPase"/>
</dbReference>
<feature type="compositionally biased region" description="Basic and acidic residues" evidence="1">
    <location>
        <begin position="734"/>
        <end position="748"/>
    </location>
</feature>
<dbReference type="SUPFAM" id="SSF52540">
    <property type="entry name" value="P-loop containing nucleoside triphosphate hydrolases"/>
    <property type="match status" value="1"/>
</dbReference>
<feature type="compositionally biased region" description="Low complexity" evidence="1">
    <location>
        <begin position="402"/>
        <end position="431"/>
    </location>
</feature>
<feature type="compositionally biased region" description="Basic and acidic residues" evidence="1">
    <location>
        <begin position="567"/>
        <end position="583"/>
    </location>
</feature>
<dbReference type="PANTHER" id="PTHR43384:SF14">
    <property type="entry name" value="ESX-1 SECRETION-ASSOCIATED PROTEIN ESPI"/>
    <property type="match status" value="1"/>
</dbReference>
<feature type="compositionally biased region" description="Pro residues" evidence="1">
    <location>
        <begin position="552"/>
        <end position="562"/>
    </location>
</feature>
<dbReference type="OrthoDB" id="3204399at2"/>
<evidence type="ECO:0000313" key="3">
    <source>
        <dbReference type="EMBL" id="TMR23929.1"/>
    </source>
</evidence>
<feature type="compositionally biased region" description="Basic residues" evidence="1">
    <location>
        <begin position="144"/>
        <end position="157"/>
    </location>
</feature>
<proteinExistence type="predicted"/>
<dbReference type="PANTHER" id="PTHR43384">
    <property type="entry name" value="SEPTUM SITE-DETERMINING PROTEIN MIND HOMOLOG, CHLOROPLASTIC-RELATED"/>
    <property type="match status" value="1"/>
</dbReference>
<accession>A0A5S4FTC8</accession>
<dbReference type="GO" id="GO:0051782">
    <property type="term" value="P:negative regulation of cell division"/>
    <property type="evidence" value="ECO:0007669"/>
    <property type="project" value="TreeGrafter"/>
</dbReference>
<keyword evidence="2" id="KW-1133">Transmembrane helix</keyword>
<evidence type="ECO:0008006" key="5">
    <source>
        <dbReference type="Google" id="ProtNLM"/>
    </source>
</evidence>